<dbReference type="PROSITE" id="PS50089">
    <property type="entry name" value="ZF_RING_2"/>
    <property type="match status" value="1"/>
</dbReference>
<keyword evidence="6" id="KW-0862">Zinc</keyword>
<accession>A0A8B7MT75</accession>
<feature type="domain" description="RING-type" evidence="10">
    <location>
        <begin position="147"/>
        <end position="196"/>
    </location>
</feature>
<keyword evidence="4 9" id="KW-0863">Zinc-finger</keyword>
<gene>
    <name evidence="12" type="primary">LOC103701290</name>
</gene>
<reference evidence="12" key="2">
    <citation type="submission" date="2025-08" db="UniProtKB">
        <authorList>
            <consortium name="RefSeq"/>
        </authorList>
    </citation>
    <scope>IDENTIFICATION</scope>
    <source>
        <tissue evidence="12">Young leaves</tissue>
    </source>
</reference>
<keyword evidence="3" id="KW-0479">Metal-binding</keyword>
<dbReference type="GO" id="GO:0006511">
    <property type="term" value="P:ubiquitin-dependent protein catabolic process"/>
    <property type="evidence" value="ECO:0007669"/>
    <property type="project" value="TreeGrafter"/>
</dbReference>
<dbReference type="InterPro" id="IPR013083">
    <property type="entry name" value="Znf_RING/FYVE/PHD"/>
</dbReference>
<keyword evidence="7" id="KW-0539">Nucleus</keyword>
<reference evidence="11" key="1">
    <citation type="journal article" date="2019" name="Nat. Commun.">
        <title>Genome-wide association mapping of date palm fruit traits.</title>
        <authorList>
            <person name="Hazzouri K.M."/>
            <person name="Gros-Balthazard M."/>
            <person name="Flowers J.M."/>
            <person name="Copetti D."/>
            <person name="Lemansour A."/>
            <person name="Lebrun M."/>
            <person name="Masmoudi K."/>
            <person name="Ferrand S."/>
            <person name="Dhar M.I."/>
            <person name="Fresquez Z.A."/>
            <person name="Rosas U."/>
            <person name="Zhang J."/>
            <person name="Talag J."/>
            <person name="Lee S."/>
            <person name="Kudrna D."/>
            <person name="Powell R.F."/>
            <person name="Leitch I.J."/>
            <person name="Krueger R.R."/>
            <person name="Wing R.A."/>
            <person name="Amiri K.M.A."/>
            <person name="Purugganan M.D."/>
        </authorList>
    </citation>
    <scope>NUCLEOTIDE SEQUENCE [LARGE SCALE GENOMIC DNA]</scope>
    <source>
        <strain evidence="11">cv. Khalas</strain>
    </source>
</reference>
<keyword evidence="2" id="KW-0808">Transferase</keyword>
<evidence type="ECO:0000256" key="1">
    <source>
        <dbReference type="ARBA" id="ARBA00004123"/>
    </source>
</evidence>
<dbReference type="SUPFAM" id="SSF57850">
    <property type="entry name" value="RING/U-box"/>
    <property type="match status" value="1"/>
</dbReference>
<dbReference type="KEGG" id="pda:103701290"/>
<dbReference type="PANTHER" id="PTHR16079">
    <property type="entry name" value="UBIQUITIN LIGASE PROTEIN CHFR"/>
    <property type="match status" value="1"/>
</dbReference>
<dbReference type="InterPro" id="IPR018957">
    <property type="entry name" value="Znf_C3HC4_RING-type"/>
</dbReference>
<evidence type="ECO:0000313" key="11">
    <source>
        <dbReference type="Proteomes" id="UP000228380"/>
    </source>
</evidence>
<evidence type="ECO:0000256" key="2">
    <source>
        <dbReference type="ARBA" id="ARBA00022679"/>
    </source>
</evidence>
<keyword evidence="8" id="KW-0131">Cell cycle</keyword>
<proteinExistence type="predicted"/>
<sequence length="503" mass="56968">MEPGQCSGTKETDGDVWAKLVPTDSSYPVIEIRSQDTIICSEVTPSSIDKSKWCEIKRCPDKDSTMIRSTSSFLCFIYPISYGSSLSAIIVDGTVVGEEAVDIKSGSEIISGPDRSGYLSYIFEVILFQQRDSKSLQISIDVEHAKCSICLNLWHDVVTVAPCLHNFCNGCFSEWLRRSSTRSHGKNQSVICPQCRAIVHSVGRNHFLHNIEEAILQTFSSLKRSDEDIALLDTYASIKSNLILGMQKNPPKKRPLTFASDESNDMELPCPQCGAELGGFRCSLTTAHLQCEGCGGRMPSRPESGVLQNCLGCDRAFCGVYWAAQGVDADEFNVICHPDTFKPISQRTISRIPDSTHQNNRYEREITERCIQQTGKTLQAMISDWIVKFVNREIDRTNLQLKHAEKISSRTYLCNDCYNKFIDYLLYWFRVSMSRLLLPRDASERENCWYGYLCRTQHHSDEHARKRNHVCRPTRGSINMHKSFFSVWDKNVSLSVLTLLQPC</sequence>
<dbReference type="InterPro" id="IPR040909">
    <property type="entry name" value="CHFR_Znf-CRD"/>
</dbReference>
<evidence type="ECO:0000256" key="9">
    <source>
        <dbReference type="PROSITE-ProRule" id="PRU00175"/>
    </source>
</evidence>
<dbReference type="RefSeq" id="XP_017696887.3">
    <property type="nucleotide sequence ID" value="XM_017841398.3"/>
</dbReference>
<dbReference type="AlphaFoldDB" id="A0A8B7MT75"/>
<evidence type="ECO:0000256" key="5">
    <source>
        <dbReference type="ARBA" id="ARBA00022786"/>
    </source>
</evidence>
<dbReference type="InterPro" id="IPR001841">
    <property type="entry name" value="Znf_RING"/>
</dbReference>
<dbReference type="InterPro" id="IPR052256">
    <property type="entry name" value="E3_ubiquitin-ligase_CHFR"/>
</dbReference>
<dbReference type="Pfam" id="PF17979">
    <property type="entry name" value="zf-CRD"/>
    <property type="match status" value="1"/>
</dbReference>
<dbReference type="GO" id="GO:0004842">
    <property type="term" value="F:ubiquitin-protein transferase activity"/>
    <property type="evidence" value="ECO:0007669"/>
    <property type="project" value="TreeGrafter"/>
</dbReference>
<evidence type="ECO:0000259" key="10">
    <source>
        <dbReference type="PROSITE" id="PS50089"/>
    </source>
</evidence>
<dbReference type="GO" id="GO:0016567">
    <property type="term" value="P:protein ubiquitination"/>
    <property type="evidence" value="ECO:0007669"/>
    <property type="project" value="TreeGrafter"/>
</dbReference>
<protein>
    <submittedName>
        <fullName evidence="12">E3 ubiquitin-protein ligase CHFR isoform X1</fullName>
    </submittedName>
</protein>
<dbReference type="Proteomes" id="UP000228380">
    <property type="component" value="Chromosome 14"/>
</dbReference>
<evidence type="ECO:0000256" key="4">
    <source>
        <dbReference type="ARBA" id="ARBA00022771"/>
    </source>
</evidence>
<dbReference type="PANTHER" id="PTHR16079:SF4">
    <property type="entry name" value="E3 UBIQUITIN-PROTEIN LIGASE CHFR"/>
    <property type="match status" value="1"/>
</dbReference>
<dbReference type="OrthoDB" id="1305878at2759"/>
<dbReference type="Pfam" id="PF00097">
    <property type="entry name" value="zf-C3HC4"/>
    <property type="match status" value="1"/>
</dbReference>
<comment type="subcellular location">
    <subcellularLocation>
        <location evidence="1">Nucleus</location>
    </subcellularLocation>
</comment>
<dbReference type="Gene3D" id="3.30.40.140">
    <property type="match status" value="1"/>
</dbReference>
<keyword evidence="11" id="KW-1185">Reference proteome</keyword>
<evidence type="ECO:0000256" key="8">
    <source>
        <dbReference type="ARBA" id="ARBA00023306"/>
    </source>
</evidence>
<organism evidence="11 12">
    <name type="scientific">Phoenix dactylifera</name>
    <name type="common">Date palm</name>
    <dbReference type="NCBI Taxonomy" id="42345"/>
    <lineage>
        <taxon>Eukaryota</taxon>
        <taxon>Viridiplantae</taxon>
        <taxon>Streptophyta</taxon>
        <taxon>Embryophyta</taxon>
        <taxon>Tracheophyta</taxon>
        <taxon>Spermatophyta</taxon>
        <taxon>Magnoliopsida</taxon>
        <taxon>Liliopsida</taxon>
        <taxon>Arecaceae</taxon>
        <taxon>Coryphoideae</taxon>
        <taxon>Phoeniceae</taxon>
        <taxon>Phoenix</taxon>
    </lineage>
</organism>
<evidence type="ECO:0000256" key="7">
    <source>
        <dbReference type="ARBA" id="ARBA00023242"/>
    </source>
</evidence>
<keyword evidence="5" id="KW-0833">Ubl conjugation pathway</keyword>
<evidence type="ECO:0000256" key="6">
    <source>
        <dbReference type="ARBA" id="ARBA00022833"/>
    </source>
</evidence>
<dbReference type="Gene3D" id="3.30.40.10">
    <property type="entry name" value="Zinc/RING finger domain, C3HC4 (zinc finger)"/>
    <property type="match status" value="1"/>
</dbReference>
<evidence type="ECO:0000313" key="12">
    <source>
        <dbReference type="RefSeq" id="XP_017696887.3"/>
    </source>
</evidence>
<dbReference type="SMART" id="SM00184">
    <property type="entry name" value="RING"/>
    <property type="match status" value="1"/>
</dbReference>
<evidence type="ECO:0000256" key="3">
    <source>
        <dbReference type="ARBA" id="ARBA00022723"/>
    </source>
</evidence>
<dbReference type="GO" id="GO:0008270">
    <property type="term" value="F:zinc ion binding"/>
    <property type="evidence" value="ECO:0007669"/>
    <property type="project" value="UniProtKB-KW"/>
</dbReference>
<dbReference type="GeneID" id="103701290"/>
<name>A0A8B7MT75_PHODC</name>
<dbReference type="GO" id="GO:0005634">
    <property type="term" value="C:nucleus"/>
    <property type="evidence" value="ECO:0007669"/>
    <property type="project" value="UniProtKB-SubCell"/>
</dbReference>